<keyword evidence="1" id="KW-0479">Metal-binding</keyword>
<dbReference type="AlphaFoldDB" id="A0A8S1J6W1"/>
<feature type="domain" description="PP2A regulatory subunit B'' EF-hand" evidence="5">
    <location>
        <begin position="235"/>
        <end position="323"/>
    </location>
</feature>
<feature type="region of interest" description="Disordered" evidence="3">
    <location>
        <begin position="92"/>
        <end position="140"/>
    </location>
</feature>
<keyword evidence="2" id="KW-0106">Calcium</keyword>
<dbReference type="Gene3D" id="1.10.238.10">
    <property type="entry name" value="EF-hand"/>
    <property type="match status" value="1"/>
</dbReference>
<dbReference type="EMBL" id="CAJHUC010002022">
    <property type="protein sequence ID" value="CAD7702994.1"/>
    <property type="molecule type" value="Genomic_DNA"/>
</dbReference>
<dbReference type="FunFam" id="1.10.238.10:FF:000025">
    <property type="entry name" value="serine/threonine-protein phosphatase 2A regulatory subunit B'' subunit alpha"/>
    <property type="match status" value="1"/>
</dbReference>
<dbReference type="GO" id="GO:0019888">
    <property type="term" value="F:protein phosphatase regulator activity"/>
    <property type="evidence" value="ECO:0007669"/>
    <property type="project" value="TreeGrafter"/>
</dbReference>
<feature type="compositionally biased region" description="Low complexity" evidence="3">
    <location>
        <begin position="19"/>
        <end position="30"/>
    </location>
</feature>
<dbReference type="Gene3D" id="1.10.238.230">
    <property type="match status" value="1"/>
</dbReference>
<feature type="domain" description="EF-hand" evidence="4">
    <location>
        <begin position="339"/>
        <end position="429"/>
    </location>
</feature>
<reference evidence="6" key="1">
    <citation type="submission" date="2020-12" db="EMBL/GenBank/DDBJ databases">
        <authorList>
            <person name="Iha C."/>
        </authorList>
    </citation>
    <scope>NUCLEOTIDE SEQUENCE</scope>
</reference>
<feature type="compositionally biased region" description="Low complexity" evidence="3">
    <location>
        <begin position="92"/>
        <end position="129"/>
    </location>
</feature>
<evidence type="ECO:0000313" key="6">
    <source>
        <dbReference type="EMBL" id="CAD7702994.1"/>
    </source>
</evidence>
<evidence type="ECO:0000256" key="3">
    <source>
        <dbReference type="SAM" id="MobiDB-lite"/>
    </source>
</evidence>
<organism evidence="6 7">
    <name type="scientific">Ostreobium quekettii</name>
    <dbReference type="NCBI Taxonomy" id="121088"/>
    <lineage>
        <taxon>Eukaryota</taxon>
        <taxon>Viridiplantae</taxon>
        <taxon>Chlorophyta</taxon>
        <taxon>core chlorophytes</taxon>
        <taxon>Ulvophyceae</taxon>
        <taxon>TCBD clade</taxon>
        <taxon>Bryopsidales</taxon>
        <taxon>Ostreobineae</taxon>
        <taxon>Ostreobiaceae</taxon>
        <taxon>Ostreobium</taxon>
    </lineage>
</organism>
<dbReference type="InterPro" id="IPR002048">
    <property type="entry name" value="EF_hand_dom"/>
</dbReference>
<dbReference type="InterPro" id="IPR041534">
    <property type="entry name" value="EF-hand_13"/>
</dbReference>
<dbReference type="Pfam" id="PF17958">
    <property type="entry name" value="EF-hand_13"/>
    <property type="match status" value="1"/>
</dbReference>
<evidence type="ECO:0000259" key="5">
    <source>
        <dbReference type="Pfam" id="PF17958"/>
    </source>
</evidence>
<feature type="region of interest" description="Disordered" evidence="3">
    <location>
        <begin position="1"/>
        <end position="30"/>
    </location>
</feature>
<name>A0A8S1J6W1_9CHLO</name>
<accession>A0A8S1J6W1</accession>
<sequence>MASPQPVSVVTGEAEGGREAAASSTGRSTGKSLEFTLRQYPCAKMKLDQFFLEWLSMPEYEKVILTVLDNASKGKQLKAGIEEASKVGPVAVASTSVPPSSPTTAPAVSSPRKAALSSQKSAPPSSQSRPPSPAPKPADAAETIPQFYFPKGVPLPDSVEAEHQAKLDALFSGAPDGLPAKEFVKVVKEVVELPGFMAYQLFAKLKAGVAANTALVKRDEFDEWWGSNYIASKDPVSRLYEILCTKGSDYLVHANFEPLLRAVVDHHPSLEFLSDHPEFQDRYMETVIYRIFYNLNRSGTGKLSRRELKRSDFLDVLEQLDSEPDINRVTRYFSYEHFYVIYCKFWELDTDHDFLLDREDLVRYGCHSLTYQIVDRIFDQAPYRFFSRVPGKMSYQDFVWFLLSEEDKTTQPSLEYWFKCIDLDCDGVLGPYDLRPFYEEQLQRMENSACEPVMFEDVMCQLHDLIQPQHEGWFTLKDLQMRRESAGVLFNILFNLHKFLAFEHRDPFMIRAEQENKQSDWDRFAQQEYDILAAEDEQEVSLRDGTDVLAASISDNF</sequence>
<dbReference type="OrthoDB" id="5586at2759"/>
<dbReference type="Proteomes" id="UP000708148">
    <property type="component" value="Unassembled WGS sequence"/>
</dbReference>
<dbReference type="SUPFAM" id="SSF47473">
    <property type="entry name" value="EF-hand"/>
    <property type="match status" value="1"/>
</dbReference>
<dbReference type="PANTHER" id="PTHR14095:SF0">
    <property type="entry name" value="MIP22305P"/>
    <property type="match status" value="1"/>
</dbReference>
<dbReference type="Pfam" id="PF13499">
    <property type="entry name" value="EF-hand_7"/>
    <property type="match status" value="1"/>
</dbReference>
<protein>
    <submittedName>
        <fullName evidence="6">Uncharacterized protein</fullName>
    </submittedName>
</protein>
<dbReference type="GO" id="GO:0005509">
    <property type="term" value="F:calcium ion binding"/>
    <property type="evidence" value="ECO:0007669"/>
    <property type="project" value="InterPro"/>
</dbReference>
<dbReference type="InterPro" id="IPR018247">
    <property type="entry name" value="EF_Hand_1_Ca_BS"/>
</dbReference>
<evidence type="ECO:0000256" key="1">
    <source>
        <dbReference type="ARBA" id="ARBA00022723"/>
    </source>
</evidence>
<evidence type="ECO:0000313" key="7">
    <source>
        <dbReference type="Proteomes" id="UP000708148"/>
    </source>
</evidence>
<dbReference type="InterPro" id="IPR011992">
    <property type="entry name" value="EF-hand-dom_pair"/>
</dbReference>
<dbReference type="FunFam" id="1.10.238.220:FF:000003">
    <property type="entry name" value="Phosphoprotein phosphatase 2A regulatory subunit"/>
    <property type="match status" value="1"/>
</dbReference>
<comment type="caution">
    <text evidence="6">The sequence shown here is derived from an EMBL/GenBank/DDBJ whole genome shotgun (WGS) entry which is preliminary data.</text>
</comment>
<proteinExistence type="predicted"/>
<dbReference type="Gene3D" id="1.10.238.220">
    <property type="match status" value="1"/>
</dbReference>
<dbReference type="GO" id="GO:0000159">
    <property type="term" value="C:protein phosphatase type 2A complex"/>
    <property type="evidence" value="ECO:0007669"/>
    <property type="project" value="TreeGrafter"/>
</dbReference>
<keyword evidence="7" id="KW-1185">Reference proteome</keyword>
<gene>
    <name evidence="6" type="ORF">OSTQU699_LOCUS8351</name>
</gene>
<dbReference type="CDD" id="cd21504">
    <property type="entry name" value="PPP2R3A_B-like"/>
    <property type="match status" value="1"/>
</dbReference>
<dbReference type="PROSITE" id="PS00018">
    <property type="entry name" value="EF_HAND_1"/>
    <property type="match status" value="1"/>
</dbReference>
<dbReference type="PANTHER" id="PTHR14095">
    <property type="entry name" value="PHOSPHATASE 2A REGULATORY SUBUNIT-RELATED"/>
    <property type="match status" value="1"/>
</dbReference>
<evidence type="ECO:0000256" key="2">
    <source>
        <dbReference type="ARBA" id="ARBA00022837"/>
    </source>
</evidence>
<evidence type="ECO:0000259" key="4">
    <source>
        <dbReference type="Pfam" id="PF13499"/>
    </source>
</evidence>